<gene>
    <name evidence="1" type="ORF">PBRASI_LOCUS4070</name>
</gene>
<dbReference type="EMBL" id="CAJVPI010000400">
    <property type="protein sequence ID" value="CAG8530181.1"/>
    <property type="molecule type" value="Genomic_DNA"/>
</dbReference>
<protein>
    <submittedName>
        <fullName evidence="1">8933_t:CDS:1</fullName>
    </submittedName>
</protein>
<name>A0A9N9AHA4_9GLOM</name>
<dbReference type="Proteomes" id="UP000789739">
    <property type="component" value="Unassembled WGS sequence"/>
</dbReference>
<sequence>MEASQTILLNDFLNATDFVYMKSSNDSDILDGDSISGAAGSILSCSDNNSENVRNGLDDYDVGFQERPPVTITVTDNNLTPCVVLDLNENGEIQPCHKLAKYQRPLTNLIGGHFYKKVGSGNQCENPCKDKHNNDTTDTLQLFSRWIMYVSTTANEERKNILLRWLSSILIMFNKSAVPPIGYANPFIVKAALKIGHVDTDSFTTGLYNFTPDESAKMGKALGAAIWNSRSCIRHNKKKLESPASLQEYEKVDSRDISNDDESIVNSLFGESEFTEQWFETCTDVFRKLLETACTDYEAHDILDIIREKISSVQAERDRLSMLISEYVGDAIMIKEERAVRSRKEALWKLVAELLDAFSQSDPTKHVLFKNAKEMNDSGFRMLFTCYDAGVPRLQALLRQDILKTETCCVKGRRAKNIVSHKLENLMGERSVKRKRVYPFATEEVEERVVIRKTEASPEIITRMRQQQRRATNERAKNILRSILADHPFPRTRVPYILQQLRDEGEEWTEKRIQIYWKNHNYRKKNAHQSSSDSTLV</sequence>
<dbReference type="AlphaFoldDB" id="A0A9N9AHA4"/>
<evidence type="ECO:0000313" key="2">
    <source>
        <dbReference type="Proteomes" id="UP000789739"/>
    </source>
</evidence>
<comment type="caution">
    <text evidence="1">The sequence shown here is derived from an EMBL/GenBank/DDBJ whole genome shotgun (WGS) entry which is preliminary data.</text>
</comment>
<organism evidence="1 2">
    <name type="scientific">Paraglomus brasilianum</name>
    <dbReference type="NCBI Taxonomy" id="144538"/>
    <lineage>
        <taxon>Eukaryota</taxon>
        <taxon>Fungi</taxon>
        <taxon>Fungi incertae sedis</taxon>
        <taxon>Mucoromycota</taxon>
        <taxon>Glomeromycotina</taxon>
        <taxon>Glomeromycetes</taxon>
        <taxon>Paraglomerales</taxon>
        <taxon>Paraglomeraceae</taxon>
        <taxon>Paraglomus</taxon>
    </lineage>
</organism>
<evidence type="ECO:0000313" key="1">
    <source>
        <dbReference type="EMBL" id="CAG8530181.1"/>
    </source>
</evidence>
<proteinExistence type="predicted"/>
<accession>A0A9N9AHA4</accession>
<dbReference type="OrthoDB" id="2449087at2759"/>
<reference evidence="1" key="1">
    <citation type="submission" date="2021-06" db="EMBL/GenBank/DDBJ databases">
        <authorList>
            <person name="Kallberg Y."/>
            <person name="Tangrot J."/>
            <person name="Rosling A."/>
        </authorList>
    </citation>
    <scope>NUCLEOTIDE SEQUENCE</scope>
    <source>
        <strain evidence="1">BR232B</strain>
    </source>
</reference>
<keyword evidence="2" id="KW-1185">Reference proteome</keyword>